<keyword evidence="3" id="KW-1185">Reference proteome</keyword>
<evidence type="ECO:0000259" key="1">
    <source>
        <dbReference type="Pfam" id="PF01636"/>
    </source>
</evidence>
<dbReference type="Pfam" id="PF01636">
    <property type="entry name" value="APH"/>
    <property type="match status" value="1"/>
</dbReference>
<dbReference type="OrthoDB" id="350437at2157"/>
<proteinExistence type="predicted"/>
<feature type="domain" description="Aminoglycoside phosphotransferase" evidence="1">
    <location>
        <begin position="33"/>
        <end position="267"/>
    </location>
</feature>
<organism evidence="2 3">
    <name type="scientific">Haladaptatus litoreus</name>
    <dbReference type="NCBI Taxonomy" id="553468"/>
    <lineage>
        <taxon>Archaea</taxon>
        <taxon>Methanobacteriati</taxon>
        <taxon>Methanobacteriota</taxon>
        <taxon>Stenosarchaea group</taxon>
        <taxon>Halobacteria</taxon>
        <taxon>Halobacteriales</taxon>
        <taxon>Haladaptataceae</taxon>
        <taxon>Haladaptatus</taxon>
    </lineage>
</organism>
<name>A0A1N7BKF7_9EURY</name>
<evidence type="ECO:0000313" key="3">
    <source>
        <dbReference type="Proteomes" id="UP000186914"/>
    </source>
</evidence>
<dbReference type="RefSeq" id="WP_076430620.1">
    <property type="nucleotide sequence ID" value="NZ_FTNO01000002.1"/>
</dbReference>
<dbReference type="SUPFAM" id="SSF56112">
    <property type="entry name" value="Protein kinase-like (PK-like)"/>
    <property type="match status" value="1"/>
</dbReference>
<accession>A0A1N7BKF7</accession>
<reference evidence="3" key="1">
    <citation type="submission" date="2017-01" db="EMBL/GenBank/DDBJ databases">
        <authorList>
            <person name="Varghese N."/>
            <person name="Submissions S."/>
        </authorList>
    </citation>
    <scope>NUCLEOTIDE SEQUENCE [LARGE SCALE GENOMIC DNA]</scope>
    <source>
        <strain evidence="3">CGMCC 1.7737</strain>
    </source>
</reference>
<dbReference type="GO" id="GO:0016740">
    <property type="term" value="F:transferase activity"/>
    <property type="evidence" value="ECO:0007669"/>
    <property type="project" value="UniProtKB-KW"/>
</dbReference>
<dbReference type="InterPro" id="IPR002575">
    <property type="entry name" value="Aminoglycoside_PTrfase"/>
</dbReference>
<evidence type="ECO:0000313" key="2">
    <source>
        <dbReference type="EMBL" id="SIR51736.1"/>
    </source>
</evidence>
<dbReference type="EMBL" id="FTNO01000002">
    <property type="protein sequence ID" value="SIR51736.1"/>
    <property type="molecule type" value="Genomic_DNA"/>
</dbReference>
<dbReference type="Gene3D" id="3.90.1200.10">
    <property type="match status" value="1"/>
</dbReference>
<dbReference type="InterPro" id="IPR051678">
    <property type="entry name" value="AGP_Transferase"/>
</dbReference>
<gene>
    <name evidence="2" type="ORF">SAMN05421858_2604</name>
</gene>
<dbReference type="AlphaFoldDB" id="A0A1N7BKF7"/>
<dbReference type="InterPro" id="IPR011009">
    <property type="entry name" value="Kinase-like_dom_sf"/>
</dbReference>
<dbReference type="PANTHER" id="PTHR21310">
    <property type="entry name" value="AMINOGLYCOSIDE PHOSPHOTRANSFERASE-RELATED-RELATED"/>
    <property type="match status" value="1"/>
</dbReference>
<dbReference type="Gene3D" id="3.30.200.20">
    <property type="entry name" value="Phosphorylase Kinase, domain 1"/>
    <property type="match status" value="1"/>
</dbReference>
<protein>
    <submittedName>
        <fullName evidence="2">Phosphotransferase enzyme family protein</fullName>
    </submittedName>
</protein>
<dbReference type="PANTHER" id="PTHR21310:SF15">
    <property type="entry name" value="AMINOGLYCOSIDE PHOSPHOTRANSFERASE DOMAIN-CONTAINING PROTEIN"/>
    <property type="match status" value="1"/>
</dbReference>
<dbReference type="Proteomes" id="UP000186914">
    <property type="component" value="Unassembled WGS sequence"/>
</dbReference>
<keyword evidence="2" id="KW-0808">Transferase</keyword>
<sequence length="322" mass="35972">MQEDESDVHERLAQHAEQYEIVRKLHEVPPHVTYEVRIDGKRAVCKRATSDEGDPAMEARAMQFLERNTSVPVPHVLGVGSGHFVAEWNDEVPEDGSVSVEGARTIGAGLATLHDETYTTFESCLARFDSYGFLETRDGKLALDARGSWHEMVCDFLADRRDFLRDGGFDADADAATDALAFVREHPELLRGAGEPVLCHGNYVPDHVGRDEGEVTVVIDFEHALVGPGEYDYWRTAIPTFMGPEGIDETLTGAFRTGYESVRSLPPGFDRREAVYRLITVVSFFRSLCLQRQQTGDEATRTAARFRGYVDDLIDSIREELA</sequence>